<dbReference type="Gene3D" id="1.10.443.10">
    <property type="entry name" value="Intergrase catalytic core"/>
    <property type="match status" value="1"/>
</dbReference>
<dbReference type="InterPro" id="IPR002104">
    <property type="entry name" value="Integrase_catalytic"/>
</dbReference>
<evidence type="ECO:0000256" key="3">
    <source>
        <dbReference type="ARBA" id="ARBA00023125"/>
    </source>
</evidence>
<dbReference type="InterPro" id="IPR013762">
    <property type="entry name" value="Integrase-like_cat_sf"/>
</dbReference>
<proteinExistence type="inferred from homology"/>
<organism evidence="6 7">
    <name type="scientific">Pandoraea anhela</name>
    <dbReference type="NCBI Taxonomy" id="2508295"/>
    <lineage>
        <taxon>Bacteria</taxon>
        <taxon>Pseudomonadati</taxon>
        <taxon>Pseudomonadota</taxon>
        <taxon>Betaproteobacteria</taxon>
        <taxon>Burkholderiales</taxon>
        <taxon>Burkholderiaceae</taxon>
        <taxon>Pandoraea</taxon>
    </lineage>
</organism>
<dbReference type="AlphaFoldDB" id="A0A5E4XH32"/>
<evidence type="ECO:0000259" key="5">
    <source>
        <dbReference type="PROSITE" id="PS51898"/>
    </source>
</evidence>
<accession>A0A5E4XH32</accession>
<dbReference type="Pfam" id="PF00589">
    <property type="entry name" value="Phage_integrase"/>
    <property type="match status" value="1"/>
</dbReference>
<keyword evidence="2" id="KW-0229">DNA integration</keyword>
<dbReference type="Proteomes" id="UP000406256">
    <property type="component" value="Unassembled WGS sequence"/>
</dbReference>
<dbReference type="GO" id="GO:0006310">
    <property type="term" value="P:DNA recombination"/>
    <property type="evidence" value="ECO:0007669"/>
    <property type="project" value="UniProtKB-KW"/>
</dbReference>
<dbReference type="InterPro" id="IPR011010">
    <property type="entry name" value="DNA_brk_join_enz"/>
</dbReference>
<dbReference type="SUPFAM" id="SSF56349">
    <property type="entry name" value="DNA breaking-rejoining enzymes"/>
    <property type="match status" value="1"/>
</dbReference>
<evidence type="ECO:0000313" key="6">
    <source>
        <dbReference type="EMBL" id="VVE35586.1"/>
    </source>
</evidence>
<gene>
    <name evidence="6" type="primary">xerC_1</name>
    <name evidence="6" type="ORF">PAN31108_03865</name>
</gene>
<dbReference type="PROSITE" id="PS51898">
    <property type="entry name" value="TYR_RECOMBINASE"/>
    <property type="match status" value="1"/>
</dbReference>
<evidence type="ECO:0000256" key="2">
    <source>
        <dbReference type="ARBA" id="ARBA00022908"/>
    </source>
</evidence>
<feature type="domain" description="Tyr recombinase" evidence="5">
    <location>
        <begin position="190"/>
        <end position="409"/>
    </location>
</feature>
<dbReference type="GO" id="GO:0015074">
    <property type="term" value="P:DNA integration"/>
    <property type="evidence" value="ECO:0007669"/>
    <property type="project" value="UniProtKB-KW"/>
</dbReference>
<dbReference type="GO" id="GO:0003677">
    <property type="term" value="F:DNA binding"/>
    <property type="evidence" value="ECO:0007669"/>
    <property type="project" value="UniProtKB-KW"/>
</dbReference>
<sequence>MTSRKGRCQLFVRAPAETKAYRVYEQGRVRTNDISGIPLPTWPDGRWCIELAAYLDKLKTLGRSMLDRGGTLGTYISELTPLIRYCFANKVNLHHLTDAHFVMFMRNLAAEKKSDGEQVRNNRTIVRIGRRSLAFLHFVGLRRRIEDYLAPDGLHIRAVRRTFVRGLSGNRAVRIEYWHHSCFPAMSEVNHRYPITENNINLLRKAAVTSSGSSARRMRRLCILRLLEATGARRIEVANLKVSDVRAAKGMERPFLKMMTVKRRGKPEIRFVPISHAELDYILEYIENYRAPTIERLLGGAEHDIVFINHRTGKPIVANTVTLELYILRRAAGIKGKAHPHLFRHRFFTVKIYRLIRAHHVRDAQHFIELFMRLEQFKVDVMEQTGIKSVETLNHYVDWAFALGPLLDQEPAPAVDIGRLAREGRAAIAELEAERDALTAMEYAYKVERELKRFVDDLSRAEGFRRESAPGNAMLGKALGVPEK</sequence>
<keyword evidence="7" id="KW-1185">Reference proteome</keyword>
<dbReference type="PANTHER" id="PTHR30349">
    <property type="entry name" value="PHAGE INTEGRASE-RELATED"/>
    <property type="match status" value="1"/>
</dbReference>
<protein>
    <submittedName>
        <fullName evidence="6">Tyrosine recombinase XerC</fullName>
    </submittedName>
</protein>
<evidence type="ECO:0000256" key="4">
    <source>
        <dbReference type="ARBA" id="ARBA00023172"/>
    </source>
</evidence>
<dbReference type="EMBL" id="CABPSB010000016">
    <property type="protein sequence ID" value="VVE35586.1"/>
    <property type="molecule type" value="Genomic_DNA"/>
</dbReference>
<dbReference type="InterPro" id="IPR050090">
    <property type="entry name" value="Tyrosine_recombinase_XerCD"/>
</dbReference>
<evidence type="ECO:0000313" key="7">
    <source>
        <dbReference type="Proteomes" id="UP000406256"/>
    </source>
</evidence>
<keyword evidence="3" id="KW-0238">DNA-binding</keyword>
<dbReference type="PANTHER" id="PTHR30349:SF41">
    <property type="entry name" value="INTEGRASE_RECOMBINASE PROTEIN MJ0367-RELATED"/>
    <property type="match status" value="1"/>
</dbReference>
<reference evidence="6 7" key="1">
    <citation type="submission" date="2019-08" db="EMBL/GenBank/DDBJ databases">
        <authorList>
            <person name="Peeters C."/>
        </authorList>
    </citation>
    <scope>NUCLEOTIDE SEQUENCE [LARGE SCALE GENOMIC DNA]</scope>
    <source>
        <strain evidence="6 7">LMG 31108</strain>
    </source>
</reference>
<evidence type="ECO:0000256" key="1">
    <source>
        <dbReference type="ARBA" id="ARBA00008857"/>
    </source>
</evidence>
<comment type="similarity">
    <text evidence="1">Belongs to the 'phage' integrase family.</text>
</comment>
<name>A0A5E4XH32_9BURK</name>
<keyword evidence="4" id="KW-0233">DNA recombination</keyword>